<dbReference type="EMBL" id="BPLQ01001488">
    <property type="protein sequence ID" value="GIX82173.1"/>
    <property type="molecule type" value="Genomic_DNA"/>
</dbReference>
<proteinExistence type="predicted"/>
<organism evidence="1 2">
    <name type="scientific">Caerostris darwini</name>
    <dbReference type="NCBI Taxonomy" id="1538125"/>
    <lineage>
        <taxon>Eukaryota</taxon>
        <taxon>Metazoa</taxon>
        <taxon>Ecdysozoa</taxon>
        <taxon>Arthropoda</taxon>
        <taxon>Chelicerata</taxon>
        <taxon>Arachnida</taxon>
        <taxon>Araneae</taxon>
        <taxon>Araneomorphae</taxon>
        <taxon>Entelegynae</taxon>
        <taxon>Araneoidea</taxon>
        <taxon>Araneidae</taxon>
        <taxon>Caerostris</taxon>
    </lineage>
</organism>
<sequence length="145" mass="15984">MFVGLKIKKKLKSANFPIFFSQPPPPPKSFGNNHIKIHTQFRDHCPKETPADHLPLEMKSFHPLPPTSKKTLLLNVITGAHGQISSPAIGQTRGLARGFARPVRRHVTFNGVNTSRVDCTWTSVNNAGGRRGESSFFPGVSFNAK</sequence>
<evidence type="ECO:0000313" key="1">
    <source>
        <dbReference type="EMBL" id="GIX82173.1"/>
    </source>
</evidence>
<name>A0AAV4NE76_9ARAC</name>
<reference evidence="1 2" key="1">
    <citation type="submission" date="2021-06" db="EMBL/GenBank/DDBJ databases">
        <title>Caerostris darwini draft genome.</title>
        <authorList>
            <person name="Kono N."/>
            <person name="Arakawa K."/>
        </authorList>
    </citation>
    <scope>NUCLEOTIDE SEQUENCE [LARGE SCALE GENOMIC DNA]</scope>
</reference>
<keyword evidence="2" id="KW-1185">Reference proteome</keyword>
<protein>
    <submittedName>
        <fullName evidence="1">Uncharacterized protein</fullName>
    </submittedName>
</protein>
<accession>A0AAV4NE76</accession>
<gene>
    <name evidence="1" type="ORF">CDAR_107371</name>
</gene>
<evidence type="ECO:0000313" key="2">
    <source>
        <dbReference type="Proteomes" id="UP001054837"/>
    </source>
</evidence>
<dbReference type="AlphaFoldDB" id="A0AAV4NE76"/>
<comment type="caution">
    <text evidence="1">The sequence shown here is derived from an EMBL/GenBank/DDBJ whole genome shotgun (WGS) entry which is preliminary data.</text>
</comment>
<dbReference type="Proteomes" id="UP001054837">
    <property type="component" value="Unassembled WGS sequence"/>
</dbReference>